<accession>A0A4U1CR10</accession>
<dbReference type="AlphaFoldDB" id="A0A4U1CR10"/>
<evidence type="ECO:0000313" key="2">
    <source>
        <dbReference type="Proteomes" id="UP000309488"/>
    </source>
</evidence>
<dbReference type="OrthoDB" id="1275259at2"/>
<gene>
    <name evidence="1" type="ORF">FA048_12825</name>
</gene>
<dbReference type="RefSeq" id="WP_136841614.1">
    <property type="nucleotide sequence ID" value="NZ_SWBR01000003.1"/>
</dbReference>
<name>A0A4U1CR10_9SPHI</name>
<comment type="caution">
    <text evidence="1">The sequence shown here is derived from an EMBL/GenBank/DDBJ whole genome shotgun (WGS) entry which is preliminary data.</text>
</comment>
<evidence type="ECO:0000313" key="1">
    <source>
        <dbReference type="EMBL" id="TKC08041.1"/>
    </source>
</evidence>
<dbReference type="EMBL" id="SWBR01000003">
    <property type="protein sequence ID" value="TKC08041.1"/>
    <property type="molecule type" value="Genomic_DNA"/>
</dbReference>
<sequence length="556" mass="66347">MKTSKPLPANGLPTSNFIVGYKDIFRRPAPSDRLSLISKMSKDIIIGEIAALNYRLKPKKSKTIDINFSTQRRELFNFCGRDQNMFNDYGRALDNVTGGKKSFIFTRQTCLFALEEIIQSNMSNVDGFRLSNENNWDLLLQYLLSVNDEITKIKDNDENEPIDFETLNPKLIPISELLLYVDPFFTVHRGWELMDFLTRQSKTKGYILEYFKSTYNLTIKEFIHELHRMWIANNNKSADLDFYYTLRENEKYVAFFNKFSEKFETTDTFKLLNIRKNPFFKRDKNNFMLLDISILLEKAYQQFINDFYFDFLRNKQLSNGSPFTMQDYKAIIGYFFEDYIEKNLRYSFNDHRNFVLRTFDQLKIKIDKKLIECGDVYLRNHNRIMLAEVKSTSIYDKEKYSGNISELYKSNRAKFFKDFGIDQLVNNIKSFKRNFTDIDVNIIEHQTLRIWPVIIFNERSLQTPFMAHIFNKRFSELMNGYDDKSNYVYPLTLLHVSDLENMEHILKSRPGKLFELLTYNFSQKYKIIPPFYNTLNRHDIRPNYTRVMKKARLLFE</sequence>
<protein>
    <recommendedName>
        <fullName evidence="3">Restriction endonuclease</fullName>
    </recommendedName>
</protein>
<evidence type="ECO:0008006" key="3">
    <source>
        <dbReference type="Google" id="ProtNLM"/>
    </source>
</evidence>
<organism evidence="1 2">
    <name type="scientific">Pedobacter polaris</name>
    <dbReference type="NCBI Taxonomy" id="2571273"/>
    <lineage>
        <taxon>Bacteria</taxon>
        <taxon>Pseudomonadati</taxon>
        <taxon>Bacteroidota</taxon>
        <taxon>Sphingobacteriia</taxon>
        <taxon>Sphingobacteriales</taxon>
        <taxon>Sphingobacteriaceae</taxon>
        <taxon>Pedobacter</taxon>
    </lineage>
</organism>
<dbReference type="Proteomes" id="UP000309488">
    <property type="component" value="Unassembled WGS sequence"/>
</dbReference>
<keyword evidence="2" id="KW-1185">Reference proteome</keyword>
<proteinExistence type="predicted"/>
<reference evidence="1 2" key="1">
    <citation type="submission" date="2019-04" db="EMBL/GenBank/DDBJ databases">
        <title>Pedobacter sp. RP-3-22 sp. nov., isolated from Arctic soil.</title>
        <authorList>
            <person name="Dahal R.H."/>
            <person name="Kim D.-U."/>
        </authorList>
    </citation>
    <scope>NUCLEOTIDE SEQUENCE [LARGE SCALE GENOMIC DNA]</scope>
    <source>
        <strain evidence="1 2">RP-3-22</strain>
    </source>
</reference>